<sequence>RADMYETHLRAVRQLVHVYEYNFQAWEEQVWNDVELDLDLVAAELNGDLWSLDLLNTWERLTGQRFRGDRYEVVLTATPAGTGITSLGYHRSLLSTDMDRERMLGLIVNEVGTHLLVDLFRDMSNRDLVEGEHDWMTYAAFAGLTAYYTRQILPEFETEIENDVEIFVGIYRQLADEEPRAGARRLMQRALAEHRDGRW</sequence>
<gene>
    <name evidence="1" type="ORF">METZ01_LOCUS418263</name>
</gene>
<reference evidence="1" key="1">
    <citation type="submission" date="2018-05" db="EMBL/GenBank/DDBJ databases">
        <authorList>
            <person name="Lanie J.A."/>
            <person name="Ng W.-L."/>
            <person name="Kazmierczak K.M."/>
            <person name="Andrzejewski T.M."/>
            <person name="Davidsen T.M."/>
            <person name="Wayne K.J."/>
            <person name="Tettelin H."/>
            <person name="Glass J.I."/>
            <person name="Rusch D."/>
            <person name="Podicherti R."/>
            <person name="Tsui H.-C.T."/>
            <person name="Winkler M.E."/>
        </authorList>
    </citation>
    <scope>NUCLEOTIDE SEQUENCE</scope>
</reference>
<proteinExistence type="predicted"/>
<accession>A0A382X3I7</accession>
<organism evidence="1">
    <name type="scientific">marine metagenome</name>
    <dbReference type="NCBI Taxonomy" id="408172"/>
    <lineage>
        <taxon>unclassified sequences</taxon>
        <taxon>metagenomes</taxon>
        <taxon>ecological metagenomes</taxon>
    </lineage>
</organism>
<evidence type="ECO:0000313" key="1">
    <source>
        <dbReference type="EMBL" id="SVD65409.1"/>
    </source>
</evidence>
<name>A0A382X3I7_9ZZZZ</name>
<dbReference type="AlphaFoldDB" id="A0A382X3I7"/>
<dbReference type="EMBL" id="UINC01164517">
    <property type="protein sequence ID" value="SVD65409.1"/>
    <property type="molecule type" value="Genomic_DNA"/>
</dbReference>
<protein>
    <submittedName>
        <fullName evidence="1">Uncharacterized protein</fullName>
    </submittedName>
</protein>
<feature type="non-terminal residue" evidence="1">
    <location>
        <position position="1"/>
    </location>
</feature>